<dbReference type="EMBL" id="CAADFX010000006">
    <property type="protein sequence ID" value="VFK51196.1"/>
    <property type="molecule type" value="Genomic_DNA"/>
</dbReference>
<dbReference type="AlphaFoldDB" id="A0A450ZH41"/>
<sequence length="86" mass="9469">MNSGIPAVRISSFADEMTNYPKCKKFFGSGYASQVFLFLIEMTKRTSHALQARFTINPSEATPQTETCSISTPLLKLDSFAKPSGK</sequence>
<evidence type="ECO:0000313" key="2">
    <source>
        <dbReference type="EMBL" id="VFK52582.1"/>
    </source>
</evidence>
<gene>
    <name evidence="1" type="ORF">BECKTUN1418D_GA0071000_100615</name>
    <name evidence="3" type="ORF">BECKTUN1418E_GA0071001_101216</name>
    <name evidence="2" type="ORF">BECKTUN1418F_GA0071002_101017</name>
</gene>
<proteinExistence type="predicted"/>
<accession>A0A450ZH41</accession>
<dbReference type="EMBL" id="CAADFV010000012">
    <property type="protein sequence ID" value="VFK53077.1"/>
    <property type="molecule type" value="Genomic_DNA"/>
</dbReference>
<reference evidence="3" key="1">
    <citation type="submission" date="2019-02" db="EMBL/GenBank/DDBJ databases">
        <authorList>
            <person name="Gruber-Vodicka R. H."/>
            <person name="Seah K. B. B."/>
        </authorList>
    </citation>
    <scope>NUCLEOTIDE SEQUENCE</scope>
    <source>
        <strain evidence="1">BECK_BY1</strain>
        <strain evidence="3">BECK_BY2</strain>
        <strain evidence="2">BECK_BY3</strain>
    </source>
</reference>
<evidence type="ECO:0000313" key="3">
    <source>
        <dbReference type="EMBL" id="VFK53077.1"/>
    </source>
</evidence>
<name>A0A450ZH41_9GAMM</name>
<evidence type="ECO:0000313" key="1">
    <source>
        <dbReference type="EMBL" id="VFK51196.1"/>
    </source>
</evidence>
<dbReference type="EMBL" id="CAADFY010000010">
    <property type="protein sequence ID" value="VFK52582.1"/>
    <property type="molecule type" value="Genomic_DNA"/>
</dbReference>
<protein>
    <submittedName>
        <fullName evidence="3">Uncharacterized protein</fullName>
    </submittedName>
</protein>
<organism evidence="3">
    <name type="scientific">Candidatus Kentrum sp. TUN</name>
    <dbReference type="NCBI Taxonomy" id="2126343"/>
    <lineage>
        <taxon>Bacteria</taxon>
        <taxon>Pseudomonadati</taxon>
        <taxon>Pseudomonadota</taxon>
        <taxon>Gammaproteobacteria</taxon>
        <taxon>Candidatus Kentrum</taxon>
    </lineage>
</organism>